<dbReference type="InterPro" id="IPR000626">
    <property type="entry name" value="Ubiquitin-like_dom"/>
</dbReference>
<dbReference type="SMART" id="SM01052">
    <property type="entry name" value="CAP_GLY"/>
    <property type="match status" value="1"/>
</dbReference>
<evidence type="ECO:0000313" key="5">
    <source>
        <dbReference type="Proteomes" id="UP000054289"/>
    </source>
</evidence>
<evidence type="ECO:0000256" key="2">
    <source>
        <dbReference type="ARBA" id="ARBA00025779"/>
    </source>
</evidence>
<dbReference type="OMA" id="DQYEQRT"/>
<dbReference type="Gene3D" id="2.30.30.190">
    <property type="entry name" value="CAP Gly-rich-like domain"/>
    <property type="match status" value="1"/>
</dbReference>
<dbReference type="GO" id="GO:0043014">
    <property type="term" value="F:alpha-tubulin binding"/>
    <property type="evidence" value="ECO:0007669"/>
    <property type="project" value="InterPro"/>
</dbReference>
<dbReference type="SUPFAM" id="SSF74924">
    <property type="entry name" value="Cap-Gly domain"/>
    <property type="match status" value="1"/>
</dbReference>
<dbReference type="OrthoDB" id="2130750at2759"/>
<dbReference type="Proteomes" id="UP000054289">
    <property type="component" value="Unassembled WGS sequence"/>
</dbReference>
<evidence type="ECO:0000313" key="4">
    <source>
        <dbReference type="EMBL" id="KOB58380.1"/>
    </source>
</evidence>
<keyword evidence="1" id="KW-0143">Chaperone</keyword>
<dbReference type="SMR" id="A0A0L7K5M2"/>
<proteinExistence type="inferred from homology"/>
<dbReference type="PANTHER" id="PTHR18916">
    <property type="entry name" value="DYNACTIN 1-RELATED MICROTUBULE-BINDING"/>
    <property type="match status" value="1"/>
</dbReference>
<protein>
    <recommendedName>
        <fullName evidence="3">CAP-Gly domain-containing protein</fullName>
    </recommendedName>
</protein>
<dbReference type="KEGG" id="pfh:PFHG_00122"/>
<feature type="domain" description="CAP-Gly" evidence="3">
    <location>
        <begin position="300"/>
        <end position="343"/>
    </location>
</feature>
<sequence length="363" mass="43636">MYNDEIKIIEKEYKSFYLKFEYINQNTFCIHLKKDEIIKEAEEKQKKVVDEDISNEENKQIITDDNTKHKFLLSKYIEKENILIFYIKNHPNYFEILNNTSYHDIKFFENIEQLFNNKTWKEIKLNKFDSIKNIKKKIYTHTGTLYDNMNLYAYDENDVDNTQVFLSNDEYCLNDYNVKDNYIIYIQEKNKTYNSDDIIYNIDDEQKLQKLAHLKYTMNDEGYDKRPDNIRNFLKKLREKNKTQTNLSIQQEENNNKINEHDPTYYSNICNKPFDQELYKIGKRCRIKLGDRRGILKFVGNIKNNQDIYVGVDLDEPLGNSDGMYKKKKLFECKGDKYGYIGNINSIEVGDFPPFDIMDLEEF</sequence>
<dbReference type="InterPro" id="IPR029071">
    <property type="entry name" value="Ubiquitin-like_domsf"/>
</dbReference>
<name>A0A0L7K5M2_PLAFX</name>
<dbReference type="SUPFAM" id="SSF54236">
    <property type="entry name" value="Ubiquitin-like"/>
    <property type="match status" value="1"/>
</dbReference>
<dbReference type="CDD" id="cd01789">
    <property type="entry name" value="Ubl_TBCB"/>
    <property type="match status" value="1"/>
</dbReference>
<dbReference type="InterPro" id="IPR036859">
    <property type="entry name" value="CAP-Gly_dom_sf"/>
</dbReference>
<gene>
    <name evidence="4" type="ORF">PFHG_00122</name>
</gene>
<dbReference type="GO" id="GO:0007023">
    <property type="term" value="P:post-chaperonin tubulin folding pathway"/>
    <property type="evidence" value="ECO:0007669"/>
    <property type="project" value="InterPro"/>
</dbReference>
<dbReference type="EMBL" id="CH671919">
    <property type="protein sequence ID" value="KOB58380.1"/>
    <property type="molecule type" value="Genomic_DNA"/>
</dbReference>
<dbReference type="InterPro" id="IPR000938">
    <property type="entry name" value="CAP-Gly_domain"/>
</dbReference>
<organism evidence="4 5">
    <name type="scientific">Plasmodium falciparum (isolate HB3)</name>
    <dbReference type="NCBI Taxonomy" id="137071"/>
    <lineage>
        <taxon>Eukaryota</taxon>
        <taxon>Sar</taxon>
        <taxon>Alveolata</taxon>
        <taxon>Apicomplexa</taxon>
        <taxon>Aconoidasida</taxon>
        <taxon>Haemosporida</taxon>
        <taxon>Plasmodiidae</taxon>
        <taxon>Plasmodium</taxon>
        <taxon>Plasmodium (Laverania)</taxon>
    </lineage>
</organism>
<reference evidence="5" key="2">
    <citation type="submission" date="2006-03" db="EMBL/GenBank/DDBJ databases">
        <title>The genome sequence of the Plasmodium falciparum HB3.</title>
        <authorList>
            <consortium name="The Broad Institute Genome Sequencing Platform"/>
            <person name="Birren B."/>
            <person name="Lander E."/>
            <person name="Galagan J."/>
            <person name="Nusbaum C."/>
            <person name="Devon K."/>
            <person name="Henn M."/>
            <person name="Jaffe D."/>
            <person name="Butler J."/>
            <person name="Alvarez P."/>
            <person name="Gnerre S."/>
            <person name="Grabherr M."/>
            <person name="Kleber M."/>
            <person name="Mauceli E."/>
            <person name="Brockman W."/>
            <person name="MacCallum I.A."/>
            <person name="Rounsley S."/>
            <person name="Young S."/>
            <person name="LaButti K."/>
            <person name="Pushparaj V."/>
            <person name="DeCaprio D."/>
            <person name="Crawford M."/>
            <person name="Koehrsen M."/>
            <person name="Engels R."/>
            <person name="Montgomery P."/>
            <person name="Pearson M."/>
            <person name="Howarth C."/>
            <person name="Larson L."/>
            <person name="Luoma S."/>
            <person name="White J."/>
            <person name="Kodira C."/>
            <person name="Zeng Q."/>
            <person name="Oleary S."/>
            <person name="Yandava C."/>
            <person name="Alvarado L."/>
            <person name="Wirth D."/>
            <person name="Volkman S."/>
            <person name="Hartl D."/>
        </authorList>
    </citation>
    <scope>NUCLEOTIDE SEQUENCE [LARGE SCALE GENOMIC DNA]</scope>
</reference>
<dbReference type="Pfam" id="PF14560">
    <property type="entry name" value="Ubiquitin_2"/>
    <property type="match status" value="1"/>
</dbReference>
<dbReference type="PROSITE" id="PS50245">
    <property type="entry name" value="CAP_GLY_2"/>
    <property type="match status" value="1"/>
</dbReference>
<dbReference type="Gene3D" id="3.10.20.90">
    <property type="entry name" value="Phosphatidylinositol 3-kinase Catalytic Subunit, Chain A, domain 1"/>
    <property type="match status" value="1"/>
</dbReference>
<accession>A0A0L7K5M2</accession>
<reference evidence="4 5" key="1">
    <citation type="submission" date="2006-03" db="EMBL/GenBank/DDBJ databases">
        <title>Annotation of Plasmodium falciparum HB3.</title>
        <authorList>
            <consortium name="The Broad Institute Genome Sequencing Platform"/>
            <person name="Volkman S.K."/>
            <person name="Neafsey D.E."/>
            <person name="Dash A.P."/>
            <person name="Chitnis C.E."/>
            <person name="Hartl D.L."/>
            <person name="Young S.K."/>
            <person name="Zeng Q."/>
            <person name="Koehrsen M."/>
            <person name="Alvarado L."/>
            <person name="Berlin A."/>
            <person name="Borenstein D."/>
            <person name="Chapman S.B."/>
            <person name="Chen Z."/>
            <person name="Engels R."/>
            <person name="Freedman E."/>
            <person name="Gellesch M."/>
            <person name="Goldberg J."/>
            <person name="Griggs A."/>
            <person name="Gujja S."/>
            <person name="Heilman E.R."/>
            <person name="Heiman D.I."/>
            <person name="Howarth C."/>
            <person name="Jen D."/>
            <person name="Larson L."/>
            <person name="Mehta T."/>
            <person name="Neiman D."/>
            <person name="Park D."/>
            <person name="Pearson M."/>
            <person name="Roberts A."/>
            <person name="Saif S."/>
            <person name="Shea T."/>
            <person name="Shenoy N."/>
            <person name="Sisk P."/>
            <person name="Stolte C."/>
            <person name="Sykes S."/>
            <person name="Walk T."/>
            <person name="White J."/>
            <person name="Yandava C."/>
            <person name="Haas B."/>
            <person name="Henn M.R."/>
            <person name="Nusbaum C."/>
            <person name="Birren B."/>
        </authorList>
    </citation>
    <scope>NUCLEOTIDE SEQUENCE [LARGE SCALE GENOMIC DNA]</scope>
    <source>
        <strain evidence="4">HB3</strain>
    </source>
</reference>
<comment type="similarity">
    <text evidence="2">Belongs to the TBCB family.</text>
</comment>
<evidence type="ECO:0000259" key="3">
    <source>
        <dbReference type="PROSITE" id="PS50245"/>
    </source>
</evidence>
<evidence type="ECO:0000256" key="1">
    <source>
        <dbReference type="ARBA" id="ARBA00023186"/>
    </source>
</evidence>
<dbReference type="Pfam" id="PF01302">
    <property type="entry name" value="CAP_GLY"/>
    <property type="match status" value="1"/>
</dbReference>
<dbReference type="InterPro" id="IPR045172">
    <property type="entry name" value="TBCB_Ubl"/>
</dbReference>
<dbReference type="GO" id="GO:0007021">
    <property type="term" value="P:tubulin complex assembly"/>
    <property type="evidence" value="ECO:0007669"/>
    <property type="project" value="InterPro"/>
</dbReference>
<dbReference type="AlphaFoldDB" id="A0A0L7K5M2"/>